<dbReference type="InterPro" id="IPR019405">
    <property type="entry name" value="Lactonase_7-beta_prop"/>
</dbReference>
<dbReference type="PANTHER" id="PTHR30344:SF1">
    <property type="entry name" value="6-PHOSPHOGLUCONOLACTONASE"/>
    <property type="match status" value="1"/>
</dbReference>
<dbReference type="InterPro" id="IPR015943">
    <property type="entry name" value="WD40/YVTN_repeat-like_dom_sf"/>
</dbReference>
<dbReference type="Gene3D" id="2.130.10.10">
    <property type="entry name" value="YVTN repeat-like/Quinoprotein amine dehydrogenase"/>
    <property type="match status" value="1"/>
</dbReference>
<dbReference type="EMBL" id="FRCZ01000009">
    <property type="protein sequence ID" value="SHN34753.1"/>
    <property type="molecule type" value="Genomic_DNA"/>
</dbReference>
<evidence type="ECO:0000256" key="1">
    <source>
        <dbReference type="ARBA" id="ARBA00005564"/>
    </source>
</evidence>
<sequence>MNLYQIIVGSYGTERDEAIQLVEYDADKQVFRKKAYIDGVSSPSFLAFEPNKQILYAVSEEDIGEIICYKMDINIRECIRTETGGSGPCYVHVDSDTDFLFITNYGSGNITVHPLDDAGMVSQLSENISLGDESNISHPHMVYPLGRNDLYFVTDLGQDLLFVFQLDRVDQKLTKKNIFHFKKGTGPRHIAMNISSNIIYVANEFSSTVSVYRYVHQTNKLQFLQDILTVPNLEQKEGNFCADIHISPFGEFLYVSNRGRNTIVSYKILESGLLQRWSEASTVGKWPRNFSVSADGKYLFIANEHSDSINVIQVNNDGNLTTLPVHYSMTSPTCILMHEKRI</sequence>
<evidence type="ECO:0000313" key="2">
    <source>
        <dbReference type="EMBL" id="SHN34753.1"/>
    </source>
</evidence>
<dbReference type="InterPro" id="IPR050282">
    <property type="entry name" value="Cycloisomerase_2"/>
</dbReference>
<reference evidence="2 3" key="1">
    <citation type="submission" date="2016-11" db="EMBL/GenBank/DDBJ databases">
        <authorList>
            <person name="Jaros S."/>
            <person name="Januszkiewicz K."/>
            <person name="Wedrychowicz H."/>
        </authorList>
    </citation>
    <scope>NUCLEOTIDE SEQUENCE [LARGE SCALE GENOMIC DNA]</scope>
    <source>
        <strain evidence="2 3">CGMCC 1.10681</strain>
    </source>
</reference>
<accession>A0A1M7QTH9</accession>
<dbReference type="InterPro" id="IPR011048">
    <property type="entry name" value="Haem_d1_sf"/>
</dbReference>
<dbReference type="OrthoDB" id="9790815at2"/>
<dbReference type="Pfam" id="PF10282">
    <property type="entry name" value="Lactonase"/>
    <property type="match status" value="1"/>
</dbReference>
<dbReference type="GO" id="GO:0017057">
    <property type="term" value="F:6-phosphogluconolactonase activity"/>
    <property type="evidence" value="ECO:0007669"/>
    <property type="project" value="TreeGrafter"/>
</dbReference>
<comment type="similarity">
    <text evidence="1">Belongs to the cycloisomerase 2 family.</text>
</comment>
<name>A0A1M7QTH9_9BACI</name>
<organism evidence="2 3">
    <name type="scientific">Gracilibacillus kekensis</name>
    <dbReference type="NCBI Taxonomy" id="1027249"/>
    <lineage>
        <taxon>Bacteria</taxon>
        <taxon>Bacillati</taxon>
        <taxon>Bacillota</taxon>
        <taxon>Bacilli</taxon>
        <taxon>Bacillales</taxon>
        <taxon>Bacillaceae</taxon>
        <taxon>Gracilibacillus</taxon>
    </lineage>
</organism>
<dbReference type="AlphaFoldDB" id="A0A1M7QTH9"/>
<dbReference type="PANTHER" id="PTHR30344">
    <property type="entry name" value="6-PHOSPHOGLUCONOLACTONASE-RELATED"/>
    <property type="match status" value="1"/>
</dbReference>
<proteinExistence type="inferred from homology"/>
<gene>
    <name evidence="2" type="ORF">SAMN05216179_3537</name>
</gene>
<dbReference type="Proteomes" id="UP000184184">
    <property type="component" value="Unassembled WGS sequence"/>
</dbReference>
<dbReference type="SUPFAM" id="SSF51004">
    <property type="entry name" value="C-terminal (heme d1) domain of cytochrome cd1-nitrite reductase"/>
    <property type="match status" value="1"/>
</dbReference>
<keyword evidence="3" id="KW-1185">Reference proteome</keyword>
<protein>
    <submittedName>
        <fullName evidence="2">6-phosphogluconolactonase</fullName>
    </submittedName>
</protein>
<dbReference type="STRING" id="1027249.SAMN05216179_3537"/>
<dbReference type="RefSeq" id="WP_073203140.1">
    <property type="nucleotide sequence ID" value="NZ_FRCZ01000009.1"/>
</dbReference>
<evidence type="ECO:0000313" key="3">
    <source>
        <dbReference type="Proteomes" id="UP000184184"/>
    </source>
</evidence>